<gene>
    <name evidence="3" type="ORF">RM445_28020</name>
</gene>
<feature type="transmembrane region" description="Helical" evidence="1">
    <location>
        <begin position="360"/>
        <end position="377"/>
    </location>
</feature>
<dbReference type="InterPro" id="IPR005182">
    <property type="entry name" value="YdbS-like_PH"/>
</dbReference>
<dbReference type="EMBL" id="JAVREJ010000030">
    <property type="protein sequence ID" value="MDT0353363.1"/>
    <property type="molecule type" value="Genomic_DNA"/>
</dbReference>
<reference evidence="4" key="1">
    <citation type="submission" date="2023-07" db="EMBL/GenBank/DDBJ databases">
        <title>30 novel species of actinomycetes from the DSMZ collection.</title>
        <authorList>
            <person name="Nouioui I."/>
        </authorList>
    </citation>
    <scope>NUCLEOTIDE SEQUENCE [LARGE SCALE GENOMIC DNA]</scope>
    <source>
        <strain evidence="4">DSM 45834</strain>
    </source>
</reference>
<comment type="caution">
    <text evidence="3">The sequence shown here is derived from an EMBL/GenBank/DDBJ whole genome shotgun (WGS) entry which is preliminary data.</text>
</comment>
<keyword evidence="4" id="KW-1185">Reference proteome</keyword>
<feature type="transmembrane region" description="Helical" evidence="1">
    <location>
        <begin position="20"/>
        <end position="41"/>
    </location>
</feature>
<name>A0ABU2NK41_9PSEU</name>
<sequence>MTDTAPLNEAWRRLDPRMLVVGPVKNLMQLLPFLLVVLLTGRSGNLTQVWFAVGGAAVVVLAGVLRWRTTRYRITDERVELHTGWLRRERRSVPRDRIRTVDLNASLLHRIFGLSVVQVGSATGASSGLDRSARMDLDAVTTAEAERLRRVLLDRASVAATPSEQPSVEIARLDWAWLRFAPLTFSALAGVGALGGAVFNLLVEAGVDPRDVGVVADAARSVAMAPLWVGIGLAGAALLVVAVVGAVVLFAERWYGYRLTREPDGSLRVRHGLLTKRSLSVSHERLRGAEITEPLLLRAGRGAQARALSTGLRDGGSGALAPPAPRAETHRVAAAALRADPAEVTRAPLRRHPRAAFRRRLTRAVLPAAALVAGAWLVDPWWAGAGVTSLVLLPAAVWLAVDRYRGLGHALTARHLVTRIGGLRRSTVALQREGVIGWTFRQSIFQRRAGVVTAEAVTAAGRGGYLVLDVAPDDAVALADAVTRDLFAPFRSAPMRTSTVMTLQNTKK</sequence>
<accession>A0ABU2NK41</accession>
<evidence type="ECO:0000259" key="2">
    <source>
        <dbReference type="Pfam" id="PF03703"/>
    </source>
</evidence>
<organism evidence="3 4">
    <name type="scientific">Pseudonocardia charpentierae</name>
    <dbReference type="NCBI Taxonomy" id="3075545"/>
    <lineage>
        <taxon>Bacteria</taxon>
        <taxon>Bacillati</taxon>
        <taxon>Actinomycetota</taxon>
        <taxon>Actinomycetes</taxon>
        <taxon>Pseudonocardiales</taxon>
        <taxon>Pseudonocardiaceae</taxon>
        <taxon>Pseudonocardia</taxon>
    </lineage>
</organism>
<feature type="transmembrane region" description="Helical" evidence="1">
    <location>
        <begin position="223"/>
        <end position="251"/>
    </location>
</feature>
<evidence type="ECO:0000313" key="4">
    <source>
        <dbReference type="Proteomes" id="UP001183202"/>
    </source>
</evidence>
<dbReference type="Pfam" id="PF03703">
    <property type="entry name" value="bPH_2"/>
    <property type="match status" value="2"/>
</dbReference>
<feature type="domain" description="YdbS-like PH" evidence="2">
    <location>
        <begin position="404"/>
        <end position="475"/>
    </location>
</feature>
<proteinExistence type="predicted"/>
<feature type="domain" description="YdbS-like PH" evidence="2">
    <location>
        <begin position="67"/>
        <end position="150"/>
    </location>
</feature>
<feature type="transmembrane region" description="Helical" evidence="1">
    <location>
        <begin position="47"/>
        <end position="65"/>
    </location>
</feature>
<dbReference type="PIRSF" id="PIRSF026631">
    <property type="entry name" value="UCP026631"/>
    <property type="match status" value="1"/>
</dbReference>
<feature type="transmembrane region" description="Helical" evidence="1">
    <location>
        <begin position="383"/>
        <end position="401"/>
    </location>
</feature>
<dbReference type="Proteomes" id="UP001183202">
    <property type="component" value="Unassembled WGS sequence"/>
</dbReference>
<evidence type="ECO:0000256" key="1">
    <source>
        <dbReference type="SAM" id="Phobius"/>
    </source>
</evidence>
<keyword evidence="1" id="KW-0472">Membrane</keyword>
<keyword evidence="1" id="KW-0812">Transmembrane</keyword>
<dbReference type="PANTHER" id="PTHR34473">
    <property type="entry name" value="UPF0699 TRANSMEMBRANE PROTEIN YDBS"/>
    <property type="match status" value="1"/>
</dbReference>
<keyword evidence="1" id="KW-1133">Transmembrane helix</keyword>
<dbReference type="RefSeq" id="WP_311559876.1">
    <property type="nucleotide sequence ID" value="NZ_JAVREJ010000030.1"/>
</dbReference>
<dbReference type="InterPro" id="IPR014529">
    <property type="entry name" value="UCP026631"/>
</dbReference>
<feature type="transmembrane region" description="Helical" evidence="1">
    <location>
        <begin position="180"/>
        <end position="203"/>
    </location>
</feature>
<evidence type="ECO:0000313" key="3">
    <source>
        <dbReference type="EMBL" id="MDT0353363.1"/>
    </source>
</evidence>
<dbReference type="PANTHER" id="PTHR34473:SF2">
    <property type="entry name" value="UPF0699 TRANSMEMBRANE PROTEIN YDBT"/>
    <property type="match status" value="1"/>
</dbReference>
<protein>
    <submittedName>
        <fullName evidence="3">PH domain-containing protein</fullName>
    </submittedName>
</protein>